<evidence type="ECO:0000313" key="2">
    <source>
        <dbReference type="Proteomes" id="UP001432322"/>
    </source>
</evidence>
<keyword evidence="2" id="KW-1185">Reference proteome</keyword>
<dbReference type="AlphaFoldDB" id="A0AAV5W9C7"/>
<reference evidence="1" key="1">
    <citation type="submission" date="2023-10" db="EMBL/GenBank/DDBJ databases">
        <title>Genome assembly of Pristionchus species.</title>
        <authorList>
            <person name="Yoshida K."/>
            <person name="Sommer R.J."/>
        </authorList>
    </citation>
    <scope>NUCLEOTIDE SEQUENCE</scope>
    <source>
        <strain evidence="1">RS5133</strain>
    </source>
</reference>
<dbReference type="Proteomes" id="UP001432322">
    <property type="component" value="Unassembled WGS sequence"/>
</dbReference>
<protein>
    <recommendedName>
        <fullName evidence="3">F-box domain-containing protein</fullName>
    </recommendedName>
</protein>
<accession>A0AAV5W9C7</accession>
<dbReference type="EMBL" id="BTSY01000005">
    <property type="protein sequence ID" value="GMT26637.1"/>
    <property type="molecule type" value="Genomic_DNA"/>
</dbReference>
<organism evidence="1 2">
    <name type="scientific">Pristionchus fissidentatus</name>
    <dbReference type="NCBI Taxonomy" id="1538716"/>
    <lineage>
        <taxon>Eukaryota</taxon>
        <taxon>Metazoa</taxon>
        <taxon>Ecdysozoa</taxon>
        <taxon>Nematoda</taxon>
        <taxon>Chromadorea</taxon>
        <taxon>Rhabditida</taxon>
        <taxon>Rhabditina</taxon>
        <taxon>Diplogasteromorpha</taxon>
        <taxon>Diplogasteroidea</taxon>
        <taxon>Neodiplogasteridae</taxon>
        <taxon>Pristionchus</taxon>
    </lineage>
</organism>
<sequence length="278" mass="32239">SMPQLPADIIRKIIAYRPDCIKQFKLTSKLFYNLVREYLEDRRNMPALHKLKFKKMAGGGITITFEVQSIYIHFYPRLQARNPKYVEKMNGVNKTYKLYFSVLTSDEKMFNDLRMSTSLNVNHVEFVRMGDSEGTARNIARNLLKDVDVPRFTYKYLKFKQKESERIVADIGTYGVSKLEIHVKNVELSDPHSFLMFLTGLVDAIGIHQHANFKSNYFFGMRNVVFDTLIRKMFNRQASKIRIICPFYPAYPTARSVASLARTSACLSLSHDLSQPHL</sequence>
<comment type="caution">
    <text evidence="1">The sequence shown here is derived from an EMBL/GenBank/DDBJ whole genome shotgun (WGS) entry which is preliminary data.</text>
</comment>
<gene>
    <name evidence="1" type="ORF">PFISCL1PPCAC_17934</name>
</gene>
<name>A0AAV5W9C7_9BILA</name>
<proteinExistence type="predicted"/>
<feature type="non-terminal residue" evidence="1">
    <location>
        <position position="1"/>
    </location>
</feature>
<evidence type="ECO:0008006" key="3">
    <source>
        <dbReference type="Google" id="ProtNLM"/>
    </source>
</evidence>
<feature type="non-terminal residue" evidence="1">
    <location>
        <position position="278"/>
    </location>
</feature>
<evidence type="ECO:0000313" key="1">
    <source>
        <dbReference type="EMBL" id="GMT26637.1"/>
    </source>
</evidence>